<name>D6Z8X8_SEGRD</name>
<keyword evidence="2" id="KW-1185">Reference proteome</keyword>
<accession>D6Z8X8</accession>
<dbReference type="Proteomes" id="UP000002247">
    <property type="component" value="Chromosome"/>
</dbReference>
<dbReference type="EMBL" id="CP001958">
    <property type="protein sequence ID" value="ADG98408.1"/>
    <property type="molecule type" value="Genomic_DNA"/>
</dbReference>
<dbReference type="AlphaFoldDB" id="D6Z8X8"/>
<sequence>MASPNQPLGPEELAEVFEAAQTAMVEGSDSEGWASVTVQGLDRVVASVALKDGAFAHFGPMRLSDNRLIGSQVLAQLILEAIQKAQRGALVQLHSKIVTQAPRPDPWDEYWSLPEHERPDSFEEYLAQRQSSRGGALDPEERIAADDGAGLYQGSVMRVDLDPKKIRATPPGERHDEAVAARYDRLADELARVAAVPESAVFTAADDKANPTATVTVDRGGNVVEVWLHPEVFRRVTSDRLGAVIARCAASAHQGMLDMLLVKIDDDPQG</sequence>
<dbReference type="KEGG" id="srt:Srot_1951"/>
<gene>
    <name evidence="1" type="ordered locus">Srot_1951</name>
</gene>
<reference evidence="1 2" key="1">
    <citation type="journal article" date="2010" name="Stand. Genomic Sci.">
        <title>Complete genome sequence of Segniliparus rotundus type strain (CDC 1076).</title>
        <authorList>
            <person name="Sikorski J."/>
            <person name="Lapidus A."/>
            <person name="Copeland A."/>
            <person name="Misra M."/>
            <person name="Glavina Del Rio T."/>
            <person name="Nolan M."/>
            <person name="Lucas S."/>
            <person name="Chen F."/>
            <person name="Tice H."/>
            <person name="Cheng J.F."/>
            <person name="Jando M."/>
            <person name="Schneider S."/>
            <person name="Bruce D."/>
            <person name="Goodwin L."/>
            <person name="Pitluck S."/>
            <person name="Liolios K."/>
            <person name="Mikhailova N."/>
            <person name="Pati A."/>
            <person name="Ivanova N."/>
            <person name="Mavromatis K."/>
            <person name="Chen A."/>
            <person name="Palaniappan K."/>
            <person name="Chertkov O."/>
            <person name="Land M."/>
            <person name="Hauser L."/>
            <person name="Chang Y.J."/>
            <person name="Jeffries C.D."/>
            <person name="Brettin T."/>
            <person name="Detter J.C."/>
            <person name="Han C."/>
            <person name="Rohde M."/>
            <person name="Goker M."/>
            <person name="Bristow J."/>
            <person name="Eisen J.A."/>
            <person name="Markowitz V."/>
            <person name="Hugenholtz P."/>
            <person name="Kyrpides N.C."/>
            <person name="Klenk H.P."/>
        </authorList>
    </citation>
    <scope>NUCLEOTIDE SEQUENCE [LARGE SCALE GENOMIC DNA]</scope>
    <source>
        <strain evidence="2">ATCC BAA-972 / CDC 1076 / CIP 108378 / DSM 44985 / JCM 13578</strain>
    </source>
</reference>
<proteinExistence type="predicted"/>
<evidence type="ECO:0000313" key="2">
    <source>
        <dbReference type="Proteomes" id="UP000002247"/>
    </source>
</evidence>
<organism evidence="1 2">
    <name type="scientific">Segniliparus rotundus (strain ATCC BAA-972 / CDC 1076 / CIP 108378 / DSM 44985 / JCM 13578)</name>
    <dbReference type="NCBI Taxonomy" id="640132"/>
    <lineage>
        <taxon>Bacteria</taxon>
        <taxon>Bacillati</taxon>
        <taxon>Actinomycetota</taxon>
        <taxon>Actinomycetes</taxon>
        <taxon>Mycobacteriales</taxon>
        <taxon>Segniliparaceae</taxon>
        <taxon>Segniliparus</taxon>
    </lineage>
</organism>
<dbReference type="HOGENOM" id="CLU_966096_0_0_11"/>
<protein>
    <submittedName>
        <fullName evidence="1">Uncharacterized protein</fullName>
    </submittedName>
</protein>
<dbReference type="RefSeq" id="WP_013138861.1">
    <property type="nucleotide sequence ID" value="NC_014168.1"/>
</dbReference>
<evidence type="ECO:0000313" key="1">
    <source>
        <dbReference type="EMBL" id="ADG98408.1"/>
    </source>
</evidence>
<dbReference type="OrthoDB" id="3828153at2"/>